<dbReference type="OrthoDB" id="6168970at2"/>
<protein>
    <submittedName>
        <fullName evidence="1">Uncharacterized protein</fullName>
    </submittedName>
</protein>
<keyword evidence="2" id="KW-1185">Reference proteome</keyword>
<dbReference type="EMBL" id="FNII01000008">
    <property type="protein sequence ID" value="SDN81688.1"/>
    <property type="molecule type" value="Genomic_DNA"/>
</dbReference>
<organism evidence="1 2">
    <name type="scientific">Vreelandella arcis</name>
    <dbReference type="NCBI Taxonomy" id="416873"/>
    <lineage>
        <taxon>Bacteria</taxon>
        <taxon>Pseudomonadati</taxon>
        <taxon>Pseudomonadota</taxon>
        <taxon>Gammaproteobacteria</taxon>
        <taxon>Oceanospirillales</taxon>
        <taxon>Halomonadaceae</taxon>
        <taxon>Vreelandella</taxon>
    </lineage>
</organism>
<reference evidence="2" key="1">
    <citation type="submission" date="2016-10" db="EMBL/GenBank/DDBJ databases">
        <authorList>
            <person name="Varghese N."/>
            <person name="Submissions S."/>
        </authorList>
    </citation>
    <scope>NUCLEOTIDE SEQUENCE [LARGE SCALE GENOMIC DNA]</scope>
    <source>
        <strain evidence="2">CGMCC 1.6494</strain>
    </source>
</reference>
<proteinExistence type="predicted"/>
<dbReference type="RefSeq" id="WP_089706590.1">
    <property type="nucleotide sequence ID" value="NZ_FNII01000008.1"/>
</dbReference>
<evidence type="ECO:0000313" key="2">
    <source>
        <dbReference type="Proteomes" id="UP000199677"/>
    </source>
</evidence>
<accession>A0A1H0EH48</accession>
<sequence>MTTSHFSPECPECQSRFKNLPATRRGKSHVYCSECGHDFGRYESLVKRYRHELDTLETQLGITPAASDNAALASPQP</sequence>
<gene>
    <name evidence="1" type="ORF">SAMN04487951_108151</name>
</gene>
<evidence type="ECO:0000313" key="1">
    <source>
        <dbReference type="EMBL" id="SDN81688.1"/>
    </source>
</evidence>
<dbReference type="AlphaFoldDB" id="A0A1H0EH48"/>
<name>A0A1H0EH48_9GAMM</name>
<dbReference type="Proteomes" id="UP000199677">
    <property type="component" value="Unassembled WGS sequence"/>
</dbReference>